<dbReference type="EMBL" id="LCYG01000062">
    <property type="protein sequence ID" value="KLK90949.1"/>
    <property type="molecule type" value="Genomic_DNA"/>
</dbReference>
<protein>
    <recommendedName>
        <fullName evidence="3">Aldolase</fullName>
    </recommendedName>
</protein>
<dbReference type="InterPro" id="IPR038293">
    <property type="entry name" value="ATPase_inh_sub_z_sf"/>
</dbReference>
<dbReference type="InterPro" id="IPR009945">
    <property type="entry name" value="ATPase_inh_sub_z"/>
</dbReference>
<dbReference type="PATRIC" id="fig|1225564.3.peg.5864"/>
<evidence type="ECO:0000313" key="1">
    <source>
        <dbReference type="EMBL" id="KLK90949.1"/>
    </source>
</evidence>
<dbReference type="OrthoDB" id="9810387at2"/>
<dbReference type="PIRSF" id="PIRSF031780">
    <property type="entry name" value="UCP031780"/>
    <property type="match status" value="1"/>
</dbReference>
<dbReference type="Gene3D" id="1.10.790.20">
    <property type="entry name" value="Domain of unknown function DUF1476"/>
    <property type="match status" value="1"/>
</dbReference>
<evidence type="ECO:0000313" key="2">
    <source>
        <dbReference type="Proteomes" id="UP000035489"/>
    </source>
</evidence>
<accession>A0A0H1R7D3</accession>
<dbReference type="STRING" id="1225564.AA309_22425"/>
<organism evidence="1 2">
    <name type="scientific">Microvirga vignae</name>
    <dbReference type="NCBI Taxonomy" id="1225564"/>
    <lineage>
        <taxon>Bacteria</taxon>
        <taxon>Pseudomonadati</taxon>
        <taxon>Pseudomonadota</taxon>
        <taxon>Alphaproteobacteria</taxon>
        <taxon>Hyphomicrobiales</taxon>
        <taxon>Methylobacteriaceae</taxon>
        <taxon>Microvirga</taxon>
    </lineage>
</organism>
<gene>
    <name evidence="1" type="ORF">AA309_22425</name>
</gene>
<keyword evidence="2" id="KW-1185">Reference proteome</keyword>
<name>A0A0H1R7D3_9HYPH</name>
<dbReference type="Proteomes" id="UP000035489">
    <property type="component" value="Unassembled WGS sequence"/>
</dbReference>
<proteinExistence type="predicted"/>
<sequence length="107" mass="12070">MTLFNERENAFEKQFIHNEELRFKAAARRNKLLGLWVAERLGKTGPEAEAYARTVVQADFQEPGDADVLRKIRQDLESAGKAIDEAELRAKVQQLTDRAIAEIKAGS</sequence>
<evidence type="ECO:0008006" key="3">
    <source>
        <dbReference type="Google" id="ProtNLM"/>
    </source>
</evidence>
<dbReference type="Pfam" id="PF07345">
    <property type="entry name" value="ATPaseInh_sub_z"/>
    <property type="match status" value="1"/>
</dbReference>
<dbReference type="AlphaFoldDB" id="A0A0H1R7D3"/>
<dbReference type="RefSeq" id="WP_047191334.1">
    <property type="nucleotide sequence ID" value="NZ_LCYG01000062.1"/>
</dbReference>
<reference evidence="1 2" key="1">
    <citation type="submission" date="2015-05" db="EMBL/GenBank/DDBJ databases">
        <title>Draft genome sequence of Microvirga vignae strain BR3299, a novel nitrogen fixing bacteria isolated from Brazil semi-aired region.</title>
        <authorList>
            <person name="Zilli J.E."/>
            <person name="Passos S.R."/>
            <person name="Leite J."/>
            <person name="Baldani J.I."/>
            <person name="Xavier G.R."/>
            <person name="Rumjaneck N.G."/>
            <person name="Simoes-Araujo J.L."/>
        </authorList>
    </citation>
    <scope>NUCLEOTIDE SEQUENCE [LARGE SCALE GENOMIC DNA]</scope>
    <source>
        <strain evidence="1 2">BR3299</strain>
    </source>
</reference>
<comment type="caution">
    <text evidence="1">The sequence shown here is derived from an EMBL/GenBank/DDBJ whole genome shotgun (WGS) entry which is preliminary data.</text>
</comment>